<gene>
    <name evidence="1" type="ORF">FPOG_01587</name>
</gene>
<dbReference type="AlphaFoldDB" id="K1GEC7"/>
<protein>
    <submittedName>
        <fullName evidence="1">Uncharacterized protein</fullName>
    </submittedName>
</protein>
<dbReference type="Proteomes" id="UP000005809">
    <property type="component" value="Unassembled WGS sequence"/>
</dbReference>
<accession>K1GEC7</accession>
<proteinExistence type="predicted"/>
<dbReference type="HOGENOM" id="CLU_3411570_0_0_0"/>
<evidence type="ECO:0000313" key="1">
    <source>
        <dbReference type="EMBL" id="EKA92514.1"/>
    </source>
</evidence>
<name>K1GEC7_9FUSO</name>
<sequence>YSKVRLSVVIFLKTEENYKKDYVNINNI</sequence>
<reference evidence="1 2" key="1">
    <citation type="submission" date="2012-05" db="EMBL/GenBank/DDBJ databases">
        <title>The Genome Sequence of Fusobacterium periodontium Oral Taxon 201 Strain D10.</title>
        <authorList>
            <consortium name="The Broad Institute Genome Sequencing Platform"/>
            <consortium name="The Broad Institute Genome Sequencing Center for Infectious Disease"/>
            <person name="Earl A."/>
            <person name="Ward D."/>
            <person name="Feldgarden M."/>
            <person name="Gevers D."/>
            <person name="Strauss J."/>
            <person name="Sibley C."/>
            <person name="White A."/>
            <person name="Ambrose C.E."/>
            <person name="Allen-Vercoe E."/>
            <person name="Walker B."/>
            <person name="Young S.K."/>
            <person name="Zeng Q."/>
            <person name="Gargeya S."/>
            <person name="Fitzgerald M."/>
            <person name="Haas B."/>
            <person name="Abouelleil A."/>
            <person name="Alvarado L."/>
            <person name="Arachchi H.M."/>
            <person name="Berlin A.M."/>
            <person name="Chapman S.B."/>
            <person name="Goldberg J."/>
            <person name="Griggs A."/>
            <person name="Gujja S."/>
            <person name="Hansen M."/>
            <person name="Howarth C."/>
            <person name="Imamovic A."/>
            <person name="Larimer J."/>
            <person name="McCowan C."/>
            <person name="Montmayeur A."/>
            <person name="Murphy C."/>
            <person name="Neiman D."/>
            <person name="Pearson M."/>
            <person name="Priest M."/>
            <person name="Roberts A."/>
            <person name="Saif S."/>
            <person name="Shea T."/>
            <person name="Sisk P."/>
            <person name="Sykes S."/>
            <person name="Wortman J."/>
            <person name="Nusbaum C."/>
            <person name="Birren B."/>
        </authorList>
    </citation>
    <scope>NUCLEOTIDE SEQUENCE [LARGE SCALE GENOMIC DNA]</scope>
    <source>
        <strain evidence="1 2">D10</strain>
    </source>
</reference>
<feature type="non-terminal residue" evidence="1">
    <location>
        <position position="1"/>
    </location>
</feature>
<dbReference type="EMBL" id="ACIF01000348">
    <property type="protein sequence ID" value="EKA92514.1"/>
    <property type="molecule type" value="Genomic_DNA"/>
</dbReference>
<comment type="caution">
    <text evidence="1">The sequence shown here is derived from an EMBL/GenBank/DDBJ whole genome shotgun (WGS) entry which is preliminary data.</text>
</comment>
<evidence type="ECO:0000313" key="2">
    <source>
        <dbReference type="Proteomes" id="UP000005809"/>
    </source>
</evidence>
<organism evidence="1 2">
    <name type="scientific">Fusobacterium periodonticum D10</name>
    <dbReference type="NCBI Taxonomy" id="620833"/>
    <lineage>
        <taxon>Bacteria</taxon>
        <taxon>Fusobacteriati</taxon>
        <taxon>Fusobacteriota</taxon>
        <taxon>Fusobacteriia</taxon>
        <taxon>Fusobacteriales</taxon>
        <taxon>Fusobacteriaceae</taxon>
        <taxon>Fusobacterium</taxon>
    </lineage>
</organism>